<gene>
    <name evidence="6" type="ORF">GMORB2_6689</name>
</gene>
<dbReference type="Gene3D" id="1.10.10.10">
    <property type="entry name" value="Winged helix-like DNA-binding domain superfamily/Winged helix DNA-binding domain"/>
    <property type="match status" value="1"/>
</dbReference>
<dbReference type="GO" id="GO:0031625">
    <property type="term" value="F:ubiquitin protein ligase binding"/>
    <property type="evidence" value="ECO:0007669"/>
    <property type="project" value="InterPro"/>
</dbReference>
<dbReference type="PROSITE" id="PS50069">
    <property type="entry name" value="CULLIN_2"/>
    <property type="match status" value="1"/>
</dbReference>
<dbReference type="InterPro" id="IPR036388">
    <property type="entry name" value="WH-like_DNA-bd_sf"/>
</dbReference>
<dbReference type="InterPro" id="IPR036390">
    <property type="entry name" value="WH_DNA-bd_sf"/>
</dbReference>
<dbReference type="FunFam" id="1.20.1310.10:FF:000031">
    <property type="entry name" value="Ubiquitin ligase subunit CulD"/>
    <property type="match status" value="1"/>
</dbReference>
<evidence type="ECO:0000256" key="4">
    <source>
        <dbReference type="SAM" id="MobiDB-lite"/>
    </source>
</evidence>
<dbReference type="EMBL" id="JAANYQ010000007">
    <property type="protein sequence ID" value="KAF4123141.1"/>
    <property type="molecule type" value="Genomic_DNA"/>
</dbReference>
<organism evidence="6 7">
    <name type="scientific">Geosmithia morbida</name>
    <dbReference type="NCBI Taxonomy" id="1094350"/>
    <lineage>
        <taxon>Eukaryota</taxon>
        <taxon>Fungi</taxon>
        <taxon>Dikarya</taxon>
        <taxon>Ascomycota</taxon>
        <taxon>Pezizomycotina</taxon>
        <taxon>Sordariomycetes</taxon>
        <taxon>Hypocreomycetidae</taxon>
        <taxon>Hypocreales</taxon>
        <taxon>Bionectriaceae</taxon>
        <taxon>Geosmithia</taxon>
    </lineage>
</organism>
<feature type="region of interest" description="Disordered" evidence="4">
    <location>
        <begin position="1"/>
        <end position="81"/>
    </location>
</feature>
<feature type="compositionally biased region" description="Low complexity" evidence="4">
    <location>
        <begin position="68"/>
        <end position="80"/>
    </location>
</feature>
<dbReference type="InterPro" id="IPR019559">
    <property type="entry name" value="Cullin_neddylation_domain"/>
</dbReference>
<dbReference type="GeneID" id="55972914"/>
<dbReference type="AlphaFoldDB" id="A0A9P4YU50"/>
<comment type="similarity">
    <text evidence="1 2 3">Belongs to the cullin family.</text>
</comment>
<dbReference type="SUPFAM" id="SSF75632">
    <property type="entry name" value="Cullin homology domain"/>
    <property type="match status" value="1"/>
</dbReference>
<evidence type="ECO:0000313" key="6">
    <source>
        <dbReference type="EMBL" id="KAF4123141.1"/>
    </source>
</evidence>
<feature type="non-terminal residue" evidence="6">
    <location>
        <position position="837"/>
    </location>
</feature>
<protein>
    <submittedName>
        <fullName evidence="6">Cullin 4</fullName>
    </submittedName>
</protein>
<accession>A0A9P4YU50</accession>
<dbReference type="SMART" id="SM00182">
    <property type="entry name" value="CULLIN"/>
    <property type="match status" value="1"/>
</dbReference>
<evidence type="ECO:0000256" key="2">
    <source>
        <dbReference type="PROSITE-ProRule" id="PRU00330"/>
    </source>
</evidence>
<evidence type="ECO:0000259" key="5">
    <source>
        <dbReference type="PROSITE" id="PS50069"/>
    </source>
</evidence>
<evidence type="ECO:0000256" key="1">
    <source>
        <dbReference type="ARBA" id="ARBA00006019"/>
    </source>
</evidence>
<proteinExistence type="inferred from homology"/>
<dbReference type="RefSeq" id="XP_035321793.1">
    <property type="nucleotide sequence ID" value="XM_035468659.1"/>
</dbReference>
<dbReference type="OrthoDB" id="27073at2759"/>
<dbReference type="InterPro" id="IPR001373">
    <property type="entry name" value="Cullin_N"/>
</dbReference>
<sequence length="837" mass="94469">MQPASSDAQGPSPSRRRSRYTSSPVPSSGGSGINKRAKFSTTEAAAAEASSRRKKSMPPDTVDMSQMSSLPSSLPSSSPSVFQPYSGARRLVIKNLRTSASADRDAQVQQHYERTHRDLRDALDAVFSSCKPAVPLERLYRGVEDLCRRGDADKVYRTLRESMDTHVRTVILPRIERSARTSTMETASRLLSEWQTWNTQMILVRSTFSYLDRTYLLREKLPSINDLTISYFKKMAFPAQGPAYAHSTGKKTVTAMCELIQSDRTGEGFDAALLKGCLRMLYVLNVYVKYFEPVFLELSEPFFRDFVDSHATSSLKAYIQACESLLTKEHYRCLEFAVESATERQLMDTAHAITINDYTGKLLDADSMAKLLASKDVDSMKGLYQLLCLSGIQKQLRQPWTDYIRGAVSQVIGDKERGDEMVVRLLDLRRSLDLMIRDAFSQDDELLYSMREAFGSMMNDRKVAGCWDIGTSKIGEMIAKHIDMLLRGGLKALPTSLLSDVKDRAAAEKEGQASTADEDAELNRQLDQALELFRFIEGKDTFEAFYKKHLARRLLLSRSASQDAERSMLAKLRGECGANFTHNLEQMFKDQELTRDEMEAYEEWCRGGGPDRKPLVDLHVMVLSAAAWPSYPDVQLSLPDEVATETERFDAFYKNKHTGRILSWKHSLAQCVLKAKFPKGARELVVSAYQAAVLLLFNSVPNDGALGYDQISKSTGLRGGDLDRTLQSLACAKVRVLSKYPKGREVGESDTFTFNRAFYEAKYRIKINQIQQKETREENKATHERIAQDRRFETQAAIVRIMKSRKTMTHPDLQAEVINMTKKRGSVEPAAIKKEIE</sequence>
<name>A0A9P4YU50_9HYPO</name>
<dbReference type="SMART" id="SM00884">
    <property type="entry name" value="Cullin_Nedd8"/>
    <property type="match status" value="1"/>
</dbReference>
<dbReference type="Proteomes" id="UP000749293">
    <property type="component" value="Unassembled WGS sequence"/>
</dbReference>
<reference evidence="6" key="1">
    <citation type="submission" date="2020-03" db="EMBL/GenBank/DDBJ databases">
        <title>Site-based positive gene gene selection in Geosmithia morbida across the United States reveals a broad range of putative effectors and factors for local host and environmental adapation.</title>
        <authorList>
            <person name="Onufrak A."/>
            <person name="Murdoch R.W."/>
            <person name="Gazis R."/>
            <person name="Huff M."/>
            <person name="Staton M."/>
            <person name="Klingeman W."/>
            <person name="Hadziabdic D."/>
        </authorList>
    </citation>
    <scope>NUCLEOTIDE SEQUENCE</scope>
    <source>
        <strain evidence="6">1262</strain>
    </source>
</reference>
<keyword evidence="7" id="KW-1185">Reference proteome</keyword>
<dbReference type="SUPFAM" id="SSF74788">
    <property type="entry name" value="Cullin repeat-like"/>
    <property type="match status" value="1"/>
</dbReference>
<dbReference type="Gene3D" id="1.20.1310.10">
    <property type="entry name" value="Cullin Repeats"/>
    <property type="match status" value="4"/>
</dbReference>
<evidence type="ECO:0000256" key="3">
    <source>
        <dbReference type="RuleBase" id="RU003829"/>
    </source>
</evidence>
<dbReference type="Pfam" id="PF10557">
    <property type="entry name" value="Cullin_Nedd8"/>
    <property type="match status" value="1"/>
</dbReference>
<feature type="domain" description="Cullin family profile" evidence="5">
    <location>
        <begin position="473"/>
        <end position="730"/>
    </location>
</feature>
<dbReference type="GO" id="GO:0006511">
    <property type="term" value="P:ubiquitin-dependent protein catabolic process"/>
    <property type="evidence" value="ECO:0007669"/>
    <property type="project" value="InterPro"/>
</dbReference>
<dbReference type="Pfam" id="PF26557">
    <property type="entry name" value="Cullin_AB"/>
    <property type="match status" value="1"/>
</dbReference>
<dbReference type="InterPro" id="IPR016159">
    <property type="entry name" value="Cullin_repeat-like_dom_sf"/>
</dbReference>
<dbReference type="Gene3D" id="3.30.230.130">
    <property type="entry name" value="Cullin, Chain C, Domain 2"/>
    <property type="match status" value="1"/>
</dbReference>
<dbReference type="InterPro" id="IPR045093">
    <property type="entry name" value="Cullin"/>
</dbReference>
<dbReference type="InterPro" id="IPR036317">
    <property type="entry name" value="Cullin_homology_sf"/>
</dbReference>
<dbReference type="SUPFAM" id="SSF46785">
    <property type="entry name" value="Winged helix' DNA-binding domain"/>
    <property type="match status" value="1"/>
</dbReference>
<feature type="compositionally biased region" description="Low complexity" evidence="4">
    <location>
        <begin position="40"/>
        <end position="49"/>
    </location>
</feature>
<dbReference type="InterPro" id="IPR059120">
    <property type="entry name" value="Cullin-like_AB"/>
</dbReference>
<evidence type="ECO:0000313" key="7">
    <source>
        <dbReference type="Proteomes" id="UP000749293"/>
    </source>
</evidence>
<dbReference type="InterPro" id="IPR016158">
    <property type="entry name" value="Cullin_homology"/>
</dbReference>
<comment type="caution">
    <text evidence="6">The sequence shown here is derived from an EMBL/GenBank/DDBJ whole genome shotgun (WGS) entry which is preliminary data.</text>
</comment>
<dbReference type="PANTHER" id="PTHR11932">
    <property type="entry name" value="CULLIN"/>
    <property type="match status" value="1"/>
</dbReference>
<dbReference type="Pfam" id="PF00888">
    <property type="entry name" value="Cullin"/>
    <property type="match status" value="1"/>
</dbReference>